<reference evidence="1" key="1">
    <citation type="submission" date="2021-04" db="EMBL/GenBank/DDBJ databases">
        <authorList>
            <person name="Chebbi M.A.C M."/>
        </authorList>
    </citation>
    <scope>NUCLEOTIDE SEQUENCE</scope>
</reference>
<keyword evidence="2" id="KW-1185">Reference proteome</keyword>
<comment type="caution">
    <text evidence="1">The sequence shown here is derived from an EMBL/GenBank/DDBJ whole genome shotgun (WGS) entry which is preliminary data.</text>
</comment>
<dbReference type="Proteomes" id="UP000786811">
    <property type="component" value="Unassembled WGS sequence"/>
</dbReference>
<name>A0A8J2HIC5_COTCN</name>
<protein>
    <submittedName>
        <fullName evidence="1">Uncharacterized protein</fullName>
    </submittedName>
</protein>
<evidence type="ECO:0000313" key="1">
    <source>
        <dbReference type="EMBL" id="CAG5092266.1"/>
    </source>
</evidence>
<organism evidence="1 2">
    <name type="scientific">Cotesia congregata</name>
    <name type="common">Parasitoid wasp</name>
    <name type="synonym">Apanteles congregatus</name>
    <dbReference type="NCBI Taxonomy" id="51543"/>
    <lineage>
        <taxon>Eukaryota</taxon>
        <taxon>Metazoa</taxon>
        <taxon>Ecdysozoa</taxon>
        <taxon>Arthropoda</taxon>
        <taxon>Hexapoda</taxon>
        <taxon>Insecta</taxon>
        <taxon>Pterygota</taxon>
        <taxon>Neoptera</taxon>
        <taxon>Endopterygota</taxon>
        <taxon>Hymenoptera</taxon>
        <taxon>Apocrita</taxon>
        <taxon>Ichneumonoidea</taxon>
        <taxon>Braconidae</taxon>
        <taxon>Microgastrinae</taxon>
        <taxon>Cotesia</taxon>
    </lineage>
</organism>
<sequence length="184" mass="21591">MIRQTIHGFYAEKMYPSLEMIYKKLQECEHIPDFKLTTLKTWCKKLNFSPKKFSKKSVWIESVSIAAQRDTYLRKITDYRKNDYNIFYTGETCYDTNYSKKSGWIATIDFNLEGVQSNCNEKKEISSSGSGKVIILDIGGVEGFVPGCRLFFTEKKDADNKEVKVEDYIWNGFKKYCKYYRISL</sequence>
<evidence type="ECO:0000313" key="2">
    <source>
        <dbReference type="Proteomes" id="UP000786811"/>
    </source>
</evidence>
<gene>
    <name evidence="1" type="ORF">HICCMSTLAB_LOCUS6007</name>
</gene>
<dbReference type="EMBL" id="CAJNRD030001120">
    <property type="protein sequence ID" value="CAG5092266.1"/>
    <property type="molecule type" value="Genomic_DNA"/>
</dbReference>
<dbReference type="AlphaFoldDB" id="A0A8J2HIC5"/>
<dbReference type="OrthoDB" id="10048767at2759"/>
<proteinExistence type="predicted"/>
<accession>A0A8J2HIC5</accession>